<comment type="caution">
    <text evidence="2">The sequence shown here is derived from an EMBL/GenBank/DDBJ whole genome shotgun (WGS) entry which is preliminary data.</text>
</comment>
<evidence type="ECO:0000313" key="2">
    <source>
        <dbReference type="EMBL" id="GIX80775.1"/>
    </source>
</evidence>
<reference evidence="2 3" key="1">
    <citation type="submission" date="2021-06" db="EMBL/GenBank/DDBJ databases">
        <title>Caerostris extrusa draft genome.</title>
        <authorList>
            <person name="Kono N."/>
            <person name="Arakawa K."/>
        </authorList>
    </citation>
    <scope>NUCLEOTIDE SEQUENCE [LARGE SCALE GENOMIC DNA]</scope>
</reference>
<dbReference type="AlphaFoldDB" id="A0AAV4N8W9"/>
<keyword evidence="3" id="KW-1185">Reference proteome</keyword>
<organism evidence="2 3">
    <name type="scientific">Caerostris extrusa</name>
    <name type="common">Bark spider</name>
    <name type="synonym">Caerostris bankana</name>
    <dbReference type="NCBI Taxonomy" id="172846"/>
    <lineage>
        <taxon>Eukaryota</taxon>
        <taxon>Metazoa</taxon>
        <taxon>Ecdysozoa</taxon>
        <taxon>Arthropoda</taxon>
        <taxon>Chelicerata</taxon>
        <taxon>Arachnida</taxon>
        <taxon>Araneae</taxon>
        <taxon>Araneomorphae</taxon>
        <taxon>Entelegynae</taxon>
        <taxon>Araneoidea</taxon>
        <taxon>Araneidae</taxon>
        <taxon>Caerostris</taxon>
    </lineage>
</organism>
<evidence type="ECO:0000313" key="3">
    <source>
        <dbReference type="Proteomes" id="UP001054945"/>
    </source>
</evidence>
<proteinExistence type="predicted"/>
<name>A0AAV4N8W9_CAEEX</name>
<feature type="region of interest" description="Disordered" evidence="1">
    <location>
        <begin position="60"/>
        <end position="79"/>
    </location>
</feature>
<dbReference type="EMBL" id="BPLR01003061">
    <property type="protein sequence ID" value="GIX80775.1"/>
    <property type="molecule type" value="Genomic_DNA"/>
</dbReference>
<protein>
    <submittedName>
        <fullName evidence="2">Uncharacterized protein</fullName>
    </submittedName>
</protein>
<sequence>MSHPSRCCSWEKTLQLKRTKIKEQKNKTNKRSSEMKIRQLFELRGVLFSSPLQQILAPNGVRKTGNENNYHPGISPLPQQTSHSRTVSLFLNGIGKVIISLSVIASRG</sequence>
<gene>
    <name evidence="2" type="ORF">CEXT_198101</name>
</gene>
<evidence type="ECO:0000256" key="1">
    <source>
        <dbReference type="SAM" id="MobiDB-lite"/>
    </source>
</evidence>
<accession>A0AAV4N8W9</accession>
<dbReference type="Proteomes" id="UP001054945">
    <property type="component" value="Unassembled WGS sequence"/>
</dbReference>